<dbReference type="Gene3D" id="2.60.40.10">
    <property type="entry name" value="Immunoglobulins"/>
    <property type="match status" value="2"/>
</dbReference>
<dbReference type="Proteomes" id="UP000053268">
    <property type="component" value="Unassembled WGS sequence"/>
</dbReference>
<evidence type="ECO:0000259" key="2">
    <source>
        <dbReference type="PROSITE" id="PS50835"/>
    </source>
</evidence>
<dbReference type="PANTHER" id="PTHR21261:SF5">
    <property type="entry name" value="BEATEN PATH VA, ISOFORM A-RELATED"/>
    <property type="match status" value="1"/>
</dbReference>
<dbReference type="InterPro" id="IPR007110">
    <property type="entry name" value="Ig-like_dom"/>
</dbReference>
<feature type="domain" description="Ig-like" evidence="2">
    <location>
        <begin position="18"/>
        <end position="106"/>
    </location>
</feature>
<dbReference type="InterPro" id="IPR013162">
    <property type="entry name" value="CD80_C2-set"/>
</dbReference>
<dbReference type="SUPFAM" id="SSF48726">
    <property type="entry name" value="Immunoglobulin"/>
    <property type="match status" value="2"/>
</dbReference>
<dbReference type="PROSITE" id="PS50835">
    <property type="entry name" value="IG_LIKE"/>
    <property type="match status" value="1"/>
</dbReference>
<proteinExistence type="predicted"/>
<dbReference type="STRING" id="66420.A0A194PTZ9"/>
<dbReference type="InterPro" id="IPR013783">
    <property type="entry name" value="Ig-like_fold"/>
</dbReference>
<dbReference type="EMBL" id="KQ459592">
    <property type="protein sequence ID" value="KPI96792.1"/>
    <property type="molecule type" value="Genomic_DNA"/>
</dbReference>
<dbReference type="Pfam" id="PF08205">
    <property type="entry name" value="C2-set_2"/>
    <property type="match status" value="1"/>
</dbReference>
<organism evidence="3 4">
    <name type="scientific">Papilio xuthus</name>
    <name type="common">Asian swallowtail butterfly</name>
    <dbReference type="NCBI Taxonomy" id="66420"/>
    <lineage>
        <taxon>Eukaryota</taxon>
        <taxon>Metazoa</taxon>
        <taxon>Ecdysozoa</taxon>
        <taxon>Arthropoda</taxon>
        <taxon>Hexapoda</taxon>
        <taxon>Insecta</taxon>
        <taxon>Pterygota</taxon>
        <taxon>Neoptera</taxon>
        <taxon>Endopterygota</taxon>
        <taxon>Lepidoptera</taxon>
        <taxon>Glossata</taxon>
        <taxon>Ditrysia</taxon>
        <taxon>Papilionoidea</taxon>
        <taxon>Papilionidae</taxon>
        <taxon>Papilioninae</taxon>
        <taxon>Papilio</taxon>
    </lineage>
</organism>
<evidence type="ECO:0000313" key="4">
    <source>
        <dbReference type="Proteomes" id="UP000053268"/>
    </source>
</evidence>
<dbReference type="InterPro" id="IPR036179">
    <property type="entry name" value="Ig-like_dom_sf"/>
</dbReference>
<evidence type="ECO:0000256" key="1">
    <source>
        <dbReference type="ARBA" id="ARBA00023157"/>
    </source>
</evidence>
<accession>A0A194PTZ9</accession>
<sequence length="274" mass="31352">MLSLKLLELRVPSHVKLGSQPELACHWELGPQDLLYSIKWYKDGQEFFRHVPRDLEPHRKYYLPGVAVNKSDELASHITLYPATLETAGRYRCEVSGERPLFPTVSEHANMIVVVLPEDGPVISGFNPYYRIGDQLRVNCSSVRSRPAVRLTWYVNGEPAPFTAITSPKVYKDPEGYETTSLALSFQINEQHFVNGGFKIKCLATLASVYWKSNEESARELKTVSQMRIEEKSYNPMKTIELEPNDSNNSRFRLQDIILTLLICVILPKIIFYN</sequence>
<protein>
    <submittedName>
        <fullName evidence="3">Irregular chiasm C-roughest protein</fullName>
    </submittedName>
</protein>
<keyword evidence="1" id="KW-1015">Disulfide bond</keyword>
<name>A0A194PTZ9_PAPXU</name>
<dbReference type="AlphaFoldDB" id="A0A194PTZ9"/>
<evidence type="ECO:0000313" key="3">
    <source>
        <dbReference type="EMBL" id="KPI96792.1"/>
    </source>
</evidence>
<keyword evidence="4" id="KW-1185">Reference proteome</keyword>
<dbReference type="PANTHER" id="PTHR21261">
    <property type="entry name" value="BEAT PROTEIN"/>
    <property type="match status" value="1"/>
</dbReference>
<gene>
    <name evidence="3" type="ORF">RR46_04917</name>
</gene>
<reference evidence="3 4" key="1">
    <citation type="journal article" date="2015" name="Nat. Commun.">
        <title>Outbred genome sequencing and CRISPR/Cas9 gene editing in butterflies.</title>
        <authorList>
            <person name="Li X."/>
            <person name="Fan D."/>
            <person name="Zhang W."/>
            <person name="Liu G."/>
            <person name="Zhang L."/>
            <person name="Zhao L."/>
            <person name="Fang X."/>
            <person name="Chen L."/>
            <person name="Dong Y."/>
            <person name="Chen Y."/>
            <person name="Ding Y."/>
            <person name="Zhao R."/>
            <person name="Feng M."/>
            <person name="Zhu Y."/>
            <person name="Feng Y."/>
            <person name="Jiang X."/>
            <person name="Zhu D."/>
            <person name="Xiang H."/>
            <person name="Feng X."/>
            <person name="Li S."/>
            <person name="Wang J."/>
            <person name="Zhang G."/>
            <person name="Kronforst M.R."/>
            <person name="Wang W."/>
        </authorList>
    </citation>
    <scope>NUCLEOTIDE SEQUENCE [LARGE SCALE GENOMIC DNA]</scope>
    <source>
        <strain evidence="3">Ya'a_city_454_Px</strain>
        <tissue evidence="3">Whole body</tissue>
    </source>
</reference>
<dbReference type="FunFam" id="2.60.40.10:FF:000437">
    <property type="entry name" value="Beat-IIIc, isoform A"/>
    <property type="match status" value="1"/>
</dbReference>